<dbReference type="SUPFAM" id="SSF57667">
    <property type="entry name" value="beta-beta-alpha zinc fingers"/>
    <property type="match status" value="1"/>
</dbReference>
<dbReference type="Pfam" id="PF12171">
    <property type="entry name" value="zf-C2H2_jaz"/>
    <property type="match status" value="1"/>
</dbReference>
<dbReference type="OrthoDB" id="5894at2759"/>
<keyword evidence="1" id="KW-0479">Metal-binding</keyword>
<dbReference type="PANTHER" id="PTHR45495">
    <property type="entry name" value="DNAJ PROTEIN JJJ1 HOMOLOG"/>
    <property type="match status" value="1"/>
</dbReference>
<evidence type="ECO:0000256" key="4">
    <source>
        <dbReference type="PROSITE-ProRule" id="PRU00042"/>
    </source>
</evidence>
<dbReference type="PROSITE" id="PS50157">
    <property type="entry name" value="ZINC_FINGER_C2H2_2"/>
    <property type="match status" value="1"/>
</dbReference>
<feature type="compositionally biased region" description="Basic and acidic residues" evidence="5">
    <location>
        <begin position="516"/>
        <end position="547"/>
    </location>
</feature>
<keyword evidence="3" id="KW-0862">Zinc</keyword>
<dbReference type="SMART" id="SM00271">
    <property type="entry name" value="DnaJ"/>
    <property type="match status" value="1"/>
</dbReference>
<feature type="region of interest" description="Disordered" evidence="5">
    <location>
        <begin position="233"/>
        <end position="254"/>
    </location>
</feature>
<feature type="region of interest" description="Disordered" evidence="5">
    <location>
        <begin position="307"/>
        <end position="415"/>
    </location>
</feature>
<feature type="region of interest" description="Disordered" evidence="5">
    <location>
        <begin position="272"/>
        <end position="291"/>
    </location>
</feature>
<organism evidence="8 9">
    <name type="scientific">Nyssa sinensis</name>
    <dbReference type="NCBI Taxonomy" id="561372"/>
    <lineage>
        <taxon>Eukaryota</taxon>
        <taxon>Viridiplantae</taxon>
        <taxon>Streptophyta</taxon>
        <taxon>Embryophyta</taxon>
        <taxon>Tracheophyta</taxon>
        <taxon>Spermatophyta</taxon>
        <taxon>Magnoliopsida</taxon>
        <taxon>eudicotyledons</taxon>
        <taxon>Gunneridae</taxon>
        <taxon>Pentapetalae</taxon>
        <taxon>asterids</taxon>
        <taxon>Cornales</taxon>
        <taxon>Nyssaceae</taxon>
        <taxon>Nyssa</taxon>
    </lineage>
</organism>
<proteinExistence type="predicted"/>
<dbReference type="InterPro" id="IPR001623">
    <property type="entry name" value="DnaJ_domain"/>
</dbReference>
<feature type="region of interest" description="Disordered" evidence="5">
    <location>
        <begin position="428"/>
        <end position="567"/>
    </location>
</feature>
<dbReference type="GO" id="GO:0003676">
    <property type="term" value="F:nucleic acid binding"/>
    <property type="evidence" value="ECO:0007669"/>
    <property type="project" value="InterPro"/>
</dbReference>
<protein>
    <recommendedName>
        <fullName evidence="10">J domain-containing protein</fullName>
    </recommendedName>
</protein>
<name>A0A5J5BHF3_9ASTE</name>
<evidence type="ECO:0000313" key="9">
    <source>
        <dbReference type="Proteomes" id="UP000325577"/>
    </source>
</evidence>
<dbReference type="InterPro" id="IPR013087">
    <property type="entry name" value="Znf_C2H2_type"/>
</dbReference>
<dbReference type="InterPro" id="IPR018253">
    <property type="entry name" value="DnaJ_domain_CS"/>
</dbReference>
<dbReference type="PROSITE" id="PS00028">
    <property type="entry name" value="ZINC_FINGER_C2H2_1"/>
    <property type="match status" value="2"/>
</dbReference>
<dbReference type="InterPro" id="IPR003604">
    <property type="entry name" value="Matrin/U1-like-C_Znf_C2H2"/>
</dbReference>
<feature type="compositionally biased region" description="Acidic residues" evidence="5">
    <location>
        <begin position="273"/>
        <end position="284"/>
    </location>
</feature>
<dbReference type="PANTHER" id="PTHR45495:SF1">
    <property type="entry name" value="DNAJ PROTEIN JJJ1 HOMOLOG"/>
    <property type="match status" value="1"/>
</dbReference>
<feature type="compositionally biased region" description="Basic and acidic residues" evidence="5">
    <location>
        <begin position="475"/>
        <end position="507"/>
    </location>
</feature>
<dbReference type="SMART" id="SM00451">
    <property type="entry name" value="ZnF_U1"/>
    <property type="match status" value="1"/>
</dbReference>
<reference evidence="8 9" key="1">
    <citation type="submission" date="2019-09" db="EMBL/GenBank/DDBJ databases">
        <title>A chromosome-level genome assembly of the Chinese tupelo Nyssa sinensis.</title>
        <authorList>
            <person name="Yang X."/>
            <person name="Kang M."/>
            <person name="Yang Y."/>
            <person name="Xiong H."/>
            <person name="Wang M."/>
            <person name="Zhang Z."/>
            <person name="Wang Z."/>
            <person name="Wu H."/>
            <person name="Ma T."/>
            <person name="Liu J."/>
            <person name="Xi Z."/>
        </authorList>
    </citation>
    <scope>NUCLEOTIDE SEQUENCE [LARGE SCALE GENOMIC DNA]</scope>
    <source>
        <strain evidence="8">J267</strain>
        <tissue evidence="8">Leaf</tissue>
    </source>
</reference>
<dbReference type="InterPro" id="IPR044648">
    <property type="entry name" value="JJJ1_plant"/>
</dbReference>
<dbReference type="GO" id="GO:0008270">
    <property type="term" value="F:zinc ion binding"/>
    <property type="evidence" value="ECO:0007669"/>
    <property type="project" value="UniProtKB-KW"/>
</dbReference>
<dbReference type="Gene3D" id="3.30.160.60">
    <property type="entry name" value="Classic Zinc Finger"/>
    <property type="match status" value="1"/>
</dbReference>
<dbReference type="InterPro" id="IPR022755">
    <property type="entry name" value="Znf_C2H2_jaz"/>
</dbReference>
<dbReference type="InterPro" id="IPR054076">
    <property type="entry name" value="ZUO1-like_ZHD"/>
</dbReference>
<gene>
    <name evidence="8" type="ORF">F0562_023697</name>
</gene>
<dbReference type="PRINTS" id="PR00625">
    <property type="entry name" value="JDOMAIN"/>
</dbReference>
<sequence>MASPEKRCLYEVLGLHRDCTADQIRSAYKKLALQRHPDKLIQSGVSEAEATASFQELVNAYEVLSDARERAWYDSHRSQILFSGSIPSNSSTVPDLFSFFSNSVFSGYSDTGKGFYKVYSDVFDKIYSNELNFAKQLGLGAVKEAPLMGNLESPYAQVTAFYNYWLGFVTVMDFCWVDQYDVMAGPNRKSRRVMEEENKKLRKKARREYNETVRGLAEFVKKRDKRVIDMQVKRSEEMERKRKEERERKKELERERMERARAYEEQEWAKIEDDGEIEENEEIEDEKKKSDGKELYCVVCGKKFKSEKQWKNHEQSKKHKEKVVELREAFGDEEREEEEGKGEEVLGGDGDEGCVDGGGFVSADDDIDELQERVKSSFGFQEEQRSEAQSSEEEGFVDNDDGGALNGVGESFGSDDEAGILEAMLSGRKGRKNAALVGQPKAKASMAKARVEDDSDEMESMAYNNGKSTRRNRGARRERGNRSEEEATRPDGESKVENDGLHLDESSSHSFMENETNGKGDELLEKTPKVKKQPIDKKGAAKRDTNTKPKNSSKGRKQKGISRSSDNVCEACGAEFESRNKLHKHLGDTGHATLKSR</sequence>
<feature type="compositionally biased region" description="Acidic residues" evidence="5">
    <location>
        <begin position="390"/>
        <end position="401"/>
    </location>
</feature>
<dbReference type="EMBL" id="CM018035">
    <property type="protein sequence ID" value="KAA8542545.1"/>
    <property type="molecule type" value="Genomic_DNA"/>
</dbReference>
<dbReference type="Pfam" id="PF00226">
    <property type="entry name" value="DnaJ"/>
    <property type="match status" value="1"/>
</dbReference>
<dbReference type="SMART" id="SM00355">
    <property type="entry name" value="ZnF_C2H2"/>
    <property type="match status" value="2"/>
</dbReference>
<dbReference type="InterPro" id="IPR036869">
    <property type="entry name" value="J_dom_sf"/>
</dbReference>
<dbReference type="PROSITE" id="PS50076">
    <property type="entry name" value="DNAJ_2"/>
    <property type="match status" value="1"/>
</dbReference>
<dbReference type="Pfam" id="PF21884">
    <property type="entry name" value="ZUO1-like_ZHD"/>
    <property type="match status" value="1"/>
</dbReference>
<dbReference type="CDD" id="cd06257">
    <property type="entry name" value="DnaJ"/>
    <property type="match status" value="1"/>
</dbReference>
<evidence type="ECO:0000256" key="1">
    <source>
        <dbReference type="ARBA" id="ARBA00022723"/>
    </source>
</evidence>
<evidence type="ECO:0000259" key="6">
    <source>
        <dbReference type="PROSITE" id="PS50076"/>
    </source>
</evidence>
<keyword evidence="9" id="KW-1185">Reference proteome</keyword>
<evidence type="ECO:0000256" key="2">
    <source>
        <dbReference type="ARBA" id="ARBA00022771"/>
    </source>
</evidence>
<dbReference type="SUPFAM" id="SSF46565">
    <property type="entry name" value="Chaperone J-domain"/>
    <property type="match status" value="1"/>
</dbReference>
<keyword evidence="2 4" id="KW-0863">Zinc-finger</keyword>
<feature type="compositionally biased region" description="Basic and acidic residues" evidence="5">
    <location>
        <begin position="322"/>
        <end position="332"/>
    </location>
</feature>
<feature type="domain" description="J" evidence="6">
    <location>
        <begin position="8"/>
        <end position="77"/>
    </location>
</feature>
<evidence type="ECO:0000256" key="5">
    <source>
        <dbReference type="SAM" id="MobiDB-lite"/>
    </source>
</evidence>
<dbReference type="AlphaFoldDB" id="A0A5J5BHF3"/>
<dbReference type="Gene3D" id="1.10.287.110">
    <property type="entry name" value="DnaJ domain"/>
    <property type="match status" value="1"/>
</dbReference>
<dbReference type="PROSITE" id="PS00636">
    <property type="entry name" value="DNAJ_1"/>
    <property type="match status" value="1"/>
</dbReference>
<evidence type="ECO:0008006" key="10">
    <source>
        <dbReference type="Google" id="ProtNLM"/>
    </source>
</evidence>
<dbReference type="InterPro" id="IPR036236">
    <property type="entry name" value="Znf_C2H2_sf"/>
</dbReference>
<feature type="domain" description="C2H2-type" evidence="7">
    <location>
        <begin position="567"/>
        <end position="596"/>
    </location>
</feature>
<evidence type="ECO:0000313" key="8">
    <source>
        <dbReference type="EMBL" id="KAA8542545.1"/>
    </source>
</evidence>
<evidence type="ECO:0000259" key="7">
    <source>
        <dbReference type="PROSITE" id="PS50157"/>
    </source>
</evidence>
<accession>A0A5J5BHF3</accession>
<dbReference type="Proteomes" id="UP000325577">
    <property type="component" value="Linkage Group LG12"/>
</dbReference>
<feature type="compositionally biased region" description="Basic residues" evidence="5">
    <location>
        <begin position="551"/>
        <end position="560"/>
    </location>
</feature>
<evidence type="ECO:0000256" key="3">
    <source>
        <dbReference type="ARBA" id="ARBA00022833"/>
    </source>
</evidence>